<evidence type="ECO:0000313" key="2">
    <source>
        <dbReference type="EMBL" id="BDM74823.1"/>
    </source>
</evidence>
<dbReference type="SUPFAM" id="SSF56601">
    <property type="entry name" value="beta-lactamase/transpeptidase-like"/>
    <property type="match status" value="1"/>
</dbReference>
<sequence length="360" mass="39184">MEMFTGAYQDNLEPEGDLGRNRSMQDALDSFMNGLSGTDLTALERVGLTVVALTGNESLPWAGHRHNEVHYSASMVKLLAMYAAHTLRFLAEGLRADQAPATSDDFFAALANEFNGEIRRATPAKILATYPNQADESKIIPAYQTVLEPQLDASGTPVGVDFTFGYRTQLRGMLIQQQDTPAAECIHGVSFGFMNAKAGDDGFFDNTNQRGIWLAGDYIGQWIPVKIESLNDALVAQATTAVDMAKLLARMFSGTLESGSLTDLFPMLTPGGRSWFHQQLIWPNGDISATHSKVGIGPLKRNSAGVIEQVVSEALIARDTGRDLDFAVIWQNLKVPGSPTMPELMPVANMVETTIRAFQP</sequence>
<gene>
    <name evidence="2" type="ORF">HEK616_83100</name>
</gene>
<dbReference type="EMBL" id="AP026074">
    <property type="protein sequence ID" value="BDM74823.1"/>
    <property type="molecule type" value="Genomic_DNA"/>
</dbReference>
<keyword evidence="3" id="KW-1185">Reference proteome</keyword>
<evidence type="ECO:0000256" key="1">
    <source>
        <dbReference type="SAM" id="MobiDB-lite"/>
    </source>
</evidence>
<organism evidence="2 3">
    <name type="scientific">Streptomyces nigrescens</name>
    <dbReference type="NCBI Taxonomy" id="1920"/>
    <lineage>
        <taxon>Bacteria</taxon>
        <taxon>Bacillati</taxon>
        <taxon>Actinomycetota</taxon>
        <taxon>Actinomycetes</taxon>
        <taxon>Kitasatosporales</taxon>
        <taxon>Streptomycetaceae</taxon>
        <taxon>Streptomyces</taxon>
    </lineage>
</organism>
<reference evidence="2" key="1">
    <citation type="submission" date="2022-06" db="EMBL/GenBank/DDBJ databases">
        <title>Complete genome sequence of Streptomyces nigrescens HEK616.</title>
        <authorList>
            <person name="Asamizu S."/>
            <person name="Onaka H."/>
        </authorList>
    </citation>
    <scope>NUCLEOTIDE SEQUENCE</scope>
    <source>
        <strain evidence="2">HEK616</strain>
        <plasmid evidence="2">SNP1</plasmid>
    </source>
</reference>
<proteinExistence type="predicted"/>
<dbReference type="RefSeq" id="WP_261958277.1">
    <property type="nucleotide sequence ID" value="NZ_AP026074.1"/>
</dbReference>
<dbReference type="InterPro" id="IPR012338">
    <property type="entry name" value="Beta-lactam/transpept-like"/>
</dbReference>
<dbReference type="Proteomes" id="UP001059597">
    <property type="component" value="Plasmid SNP1"/>
</dbReference>
<geneLocation type="plasmid" evidence="2 3">
    <name>SNP1</name>
</geneLocation>
<protein>
    <recommendedName>
        <fullName evidence="4">Serine hydrolase</fullName>
    </recommendedName>
</protein>
<accession>A0ABM8A7U3</accession>
<feature type="region of interest" description="Disordered" evidence="1">
    <location>
        <begin position="1"/>
        <end position="20"/>
    </location>
</feature>
<evidence type="ECO:0000313" key="3">
    <source>
        <dbReference type="Proteomes" id="UP001059597"/>
    </source>
</evidence>
<name>A0ABM8A7U3_STRNI</name>
<dbReference type="Gene3D" id="3.40.710.10">
    <property type="entry name" value="DD-peptidase/beta-lactamase superfamily"/>
    <property type="match status" value="1"/>
</dbReference>
<evidence type="ECO:0008006" key="4">
    <source>
        <dbReference type="Google" id="ProtNLM"/>
    </source>
</evidence>
<keyword evidence="2" id="KW-0614">Plasmid</keyword>